<feature type="domain" description="Cytochrome b5 heme-binding" evidence="14">
    <location>
        <begin position="143"/>
        <end position="202"/>
    </location>
</feature>
<feature type="region of interest" description="Disordered" evidence="13">
    <location>
        <begin position="302"/>
        <end position="359"/>
    </location>
</feature>
<feature type="compositionally biased region" description="Polar residues" evidence="13">
    <location>
        <begin position="334"/>
        <end position="352"/>
    </location>
</feature>
<feature type="compositionally biased region" description="Low complexity" evidence="13">
    <location>
        <begin position="307"/>
        <end position="328"/>
    </location>
</feature>
<dbReference type="Pfam" id="PF04502">
    <property type="entry name" value="Saf4_Yju2"/>
    <property type="match status" value="1"/>
</dbReference>
<dbReference type="eggNOG" id="KOG2990">
    <property type="taxonomic scope" value="Eukaryota"/>
</dbReference>
<dbReference type="PROSITE" id="PS51203">
    <property type="entry name" value="CS"/>
    <property type="match status" value="1"/>
</dbReference>
<evidence type="ECO:0000256" key="2">
    <source>
        <dbReference type="ARBA" id="ARBA00010513"/>
    </source>
</evidence>
<dbReference type="Pfam" id="PF04969">
    <property type="entry name" value="CS"/>
    <property type="match status" value="1"/>
</dbReference>
<dbReference type="eggNOG" id="KOG2265">
    <property type="taxonomic scope" value="Eukaryota"/>
</dbReference>
<name>G0R3Y7_ICHMU</name>
<dbReference type="InterPro" id="IPR025934">
    <property type="entry name" value="NudC_N_dom"/>
</dbReference>
<dbReference type="Pfam" id="PF00173">
    <property type="entry name" value="Cyt-b5"/>
    <property type="match status" value="1"/>
</dbReference>
<dbReference type="InterPro" id="IPR018506">
    <property type="entry name" value="Cyt_B5_heme-BS"/>
</dbReference>
<sequence>MIAKGVRFNAEKSRIGKYMSTTIWQFVMNCPACSNKIMVHTDPENTDYKYVEGAKRILNTEKAKDDVIFMRDEQDRVKLQNDPFYNLENKIEDQNILLKEKPRINNLIEIQKVKIKKQQEKKEEEEKKPKNFGIQLLTVKDTDIGYTKQQVAQHNNENDAWIIIQNKIYDVTGYLNYHPGGKHKLMLGVGKDGTMLFDKYHSWFKQMENLSRFDDYYFTICKETGGIEGVLHSMFNFLYRRTDFFYEADPGDKMGFLPGVSQQLLNKIFMQYQNEHYKRFPKKDLQESAKKLEEYKKKLEEQKDIQRQNTQQQQTNVQQKQINSQQNQEKLVDKQNQNIEIKNNPLESQKQSNMEENKNEYEKKHVSLSISTYNGGVNDKYKWSQSITDVTVEIQLPKNTRAKDVIIYIILQFLKRQIIKLIVNLNQDKFSIKLKKTNEILIQGEYYEKIKIDDSTWNIDDDFKFILTLEKGIETIWKTVFKGDPEIDATKVDNTKPLDSFDNETQSALRKIMYEQQRKQMGLPTSEEEKQLELLKNAWNAEGSPFKGQPFDPSKLNMNMGGMNIPSQ</sequence>
<keyword evidence="9" id="KW-0408">Iron</keyword>
<evidence type="ECO:0000256" key="4">
    <source>
        <dbReference type="ARBA" id="ARBA00017641"/>
    </source>
</evidence>
<keyword evidence="16" id="KW-0560">Oxidoreductase</keyword>
<evidence type="ECO:0000256" key="13">
    <source>
        <dbReference type="SAM" id="MobiDB-lite"/>
    </source>
</evidence>
<accession>G0R3Y7</accession>
<evidence type="ECO:0000256" key="5">
    <source>
        <dbReference type="ARBA" id="ARBA00022490"/>
    </source>
</evidence>
<evidence type="ECO:0000256" key="7">
    <source>
        <dbReference type="ARBA" id="ARBA00022617"/>
    </source>
</evidence>
<dbReference type="eggNOG" id="KOG0536">
    <property type="taxonomic scope" value="Eukaryota"/>
</dbReference>
<evidence type="ECO:0000259" key="15">
    <source>
        <dbReference type="PROSITE" id="PS51203"/>
    </source>
</evidence>
<dbReference type="AlphaFoldDB" id="G0R3Y7"/>
<dbReference type="InterPro" id="IPR008978">
    <property type="entry name" value="HSP20-like_chaperone"/>
</dbReference>
<dbReference type="GO" id="GO:0006457">
    <property type="term" value="P:protein folding"/>
    <property type="evidence" value="ECO:0007669"/>
    <property type="project" value="TreeGrafter"/>
</dbReference>
<dbReference type="GO" id="GO:0051082">
    <property type="term" value="F:unfolded protein binding"/>
    <property type="evidence" value="ECO:0007669"/>
    <property type="project" value="TreeGrafter"/>
</dbReference>
<dbReference type="GO" id="GO:0005737">
    <property type="term" value="C:cytoplasm"/>
    <property type="evidence" value="ECO:0007669"/>
    <property type="project" value="UniProtKB-SubCell"/>
</dbReference>
<dbReference type="GeneID" id="14903897"/>
<evidence type="ECO:0000256" key="9">
    <source>
        <dbReference type="ARBA" id="ARBA00023004"/>
    </source>
</evidence>
<dbReference type="PROSITE" id="PS50255">
    <property type="entry name" value="CYTOCHROME_B5_2"/>
    <property type="match status" value="1"/>
</dbReference>
<dbReference type="InParanoid" id="G0R3Y7"/>
<dbReference type="OMA" id="AQENIWK"/>
<dbReference type="InterPro" id="IPR007052">
    <property type="entry name" value="CS_dom"/>
</dbReference>
<evidence type="ECO:0000256" key="1">
    <source>
        <dbReference type="ARBA" id="ARBA00004496"/>
    </source>
</evidence>
<evidence type="ECO:0000256" key="8">
    <source>
        <dbReference type="ARBA" id="ARBA00022723"/>
    </source>
</evidence>
<comment type="similarity">
    <text evidence="2">Belongs to the nudC family.</text>
</comment>
<evidence type="ECO:0000313" key="17">
    <source>
        <dbReference type="Proteomes" id="UP000008983"/>
    </source>
</evidence>
<dbReference type="STRING" id="857967.G0R3Y7"/>
<dbReference type="GO" id="GO:0020037">
    <property type="term" value="F:heme binding"/>
    <property type="evidence" value="ECO:0007669"/>
    <property type="project" value="InterPro"/>
</dbReference>
<evidence type="ECO:0000256" key="3">
    <source>
        <dbReference type="ARBA" id="ARBA00012011"/>
    </source>
</evidence>
<dbReference type="SUPFAM" id="SSF55856">
    <property type="entry name" value="Cytochrome b5-like heme/steroid binding domain"/>
    <property type="match status" value="1"/>
</dbReference>
<feature type="domain" description="CS" evidence="15">
    <location>
        <begin position="376"/>
        <end position="481"/>
    </location>
</feature>
<keyword evidence="16" id="KW-0378">Hydrolase</keyword>
<feature type="region of interest" description="Disordered" evidence="13">
    <location>
        <begin position="541"/>
        <end position="568"/>
    </location>
</feature>
<dbReference type="Gene3D" id="3.10.120.10">
    <property type="entry name" value="Cytochrome b5-like heme/steroid binding domain"/>
    <property type="match status" value="1"/>
</dbReference>
<dbReference type="PANTHER" id="PTHR12356">
    <property type="entry name" value="NUCLEAR MOVEMENT PROTEIN NUDC"/>
    <property type="match status" value="1"/>
</dbReference>
<evidence type="ECO:0000256" key="10">
    <source>
        <dbReference type="ARBA" id="ARBA00023027"/>
    </source>
</evidence>
<evidence type="ECO:0000256" key="12">
    <source>
        <dbReference type="ARBA" id="ARBA00047682"/>
    </source>
</evidence>
<dbReference type="GO" id="GO:0046872">
    <property type="term" value="F:metal ion binding"/>
    <property type="evidence" value="ECO:0007669"/>
    <property type="project" value="UniProtKB-KW"/>
</dbReference>
<dbReference type="InterPro" id="IPR001199">
    <property type="entry name" value="Cyt_B5-like_heme/steroid-bd"/>
</dbReference>
<dbReference type="CDD" id="cd06467">
    <property type="entry name" value="p23_NUDC_like"/>
    <property type="match status" value="1"/>
</dbReference>
<keyword evidence="6" id="KW-0597">Phosphoprotein</keyword>
<dbReference type="EMBL" id="GL984318">
    <property type="protein sequence ID" value="EGR27818.1"/>
    <property type="molecule type" value="Genomic_DNA"/>
</dbReference>
<dbReference type="PANTHER" id="PTHR12356:SF3">
    <property type="entry name" value="NUCLEAR MIGRATION PROTEIN NUDC"/>
    <property type="match status" value="1"/>
</dbReference>
<evidence type="ECO:0000256" key="6">
    <source>
        <dbReference type="ARBA" id="ARBA00022553"/>
    </source>
</evidence>
<dbReference type="Proteomes" id="UP000008983">
    <property type="component" value="Unassembled WGS sequence"/>
</dbReference>
<evidence type="ECO:0000259" key="14">
    <source>
        <dbReference type="PROSITE" id="PS50255"/>
    </source>
</evidence>
<dbReference type="SMART" id="SM01117">
    <property type="entry name" value="Cyt-b5"/>
    <property type="match status" value="1"/>
</dbReference>
<evidence type="ECO:0000313" key="16">
    <source>
        <dbReference type="EMBL" id="EGR27818.1"/>
    </source>
</evidence>
<dbReference type="InterPro" id="IPR007590">
    <property type="entry name" value="Saf4/Yju2"/>
</dbReference>
<dbReference type="SUPFAM" id="SSF49764">
    <property type="entry name" value="HSP20-like chaperones"/>
    <property type="match status" value="1"/>
</dbReference>
<dbReference type="GO" id="GO:0000398">
    <property type="term" value="P:mRNA splicing, via spliceosome"/>
    <property type="evidence" value="ECO:0007669"/>
    <property type="project" value="InterPro"/>
</dbReference>
<organism evidence="16 17">
    <name type="scientific">Ichthyophthirius multifiliis</name>
    <name type="common">White spot disease agent</name>
    <name type="synonym">Ich</name>
    <dbReference type="NCBI Taxonomy" id="5932"/>
    <lineage>
        <taxon>Eukaryota</taxon>
        <taxon>Sar</taxon>
        <taxon>Alveolata</taxon>
        <taxon>Ciliophora</taxon>
        <taxon>Intramacronucleata</taxon>
        <taxon>Oligohymenophorea</taxon>
        <taxon>Hymenostomatida</taxon>
        <taxon>Ophryoglenina</taxon>
        <taxon>Ichthyophthirius</taxon>
    </lineage>
</organism>
<dbReference type="InterPro" id="IPR037898">
    <property type="entry name" value="NudC_fam"/>
</dbReference>
<dbReference type="RefSeq" id="XP_004027163.1">
    <property type="nucleotide sequence ID" value="XM_004027114.1"/>
</dbReference>
<dbReference type="GO" id="GO:0090524">
    <property type="term" value="F:cytochrome-b5 reductase activity, acting on NADH"/>
    <property type="evidence" value="ECO:0007669"/>
    <property type="project" value="UniProtKB-EC"/>
</dbReference>
<dbReference type="Pfam" id="PF14050">
    <property type="entry name" value="Nudc_N"/>
    <property type="match status" value="1"/>
</dbReference>
<comment type="catalytic activity">
    <reaction evidence="12">
        <text>2 Fe(III)-[cytochrome b5] + NADH = 2 Fe(II)-[cytochrome b5] + NAD(+) + H(+)</text>
        <dbReference type="Rhea" id="RHEA:46680"/>
        <dbReference type="Rhea" id="RHEA-COMP:10438"/>
        <dbReference type="Rhea" id="RHEA-COMP:10439"/>
        <dbReference type="ChEBI" id="CHEBI:15378"/>
        <dbReference type="ChEBI" id="CHEBI:29033"/>
        <dbReference type="ChEBI" id="CHEBI:29034"/>
        <dbReference type="ChEBI" id="CHEBI:57540"/>
        <dbReference type="ChEBI" id="CHEBI:57945"/>
        <dbReference type="EC" id="1.6.2.2"/>
    </reaction>
</comment>
<keyword evidence="5" id="KW-0963">Cytoplasm</keyword>
<dbReference type="OrthoDB" id="416217at2759"/>
<proteinExistence type="inferred from homology"/>
<keyword evidence="10" id="KW-0520">NAD</keyword>
<keyword evidence="7" id="KW-0349">Heme</keyword>
<evidence type="ECO:0000256" key="11">
    <source>
        <dbReference type="ARBA" id="ARBA00030427"/>
    </source>
</evidence>
<keyword evidence="8" id="KW-0479">Metal-binding</keyword>
<dbReference type="GO" id="GO:0016787">
    <property type="term" value="F:hydrolase activity"/>
    <property type="evidence" value="ECO:0007669"/>
    <property type="project" value="UniProtKB-KW"/>
</dbReference>
<comment type="subcellular location">
    <subcellularLocation>
        <location evidence="1">Cytoplasm</location>
    </subcellularLocation>
</comment>
<gene>
    <name evidence="16" type="ORF">IMG5_188440</name>
</gene>
<dbReference type="PROSITE" id="PS00191">
    <property type="entry name" value="CYTOCHROME_B5_1"/>
    <property type="match status" value="1"/>
</dbReference>
<protein>
    <recommendedName>
        <fullName evidence="4">Nuclear migration protein nudC</fullName>
        <ecNumber evidence="3">1.6.2.2</ecNumber>
    </recommendedName>
    <alternativeName>
        <fullName evidence="11">Nuclear distribution protein C homolog</fullName>
    </alternativeName>
</protein>
<dbReference type="InterPro" id="IPR036400">
    <property type="entry name" value="Cyt_B5-like_heme/steroid_sf"/>
</dbReference>
<reference evidence="16 17" key="1">
    <citation type="submission" date="2011-07" db="EMBL/GenBank/DDBJ databases">
        <authorList>
            <person name="Coyne R."/>
            <person name="Brami D."/>
            <person name="Johnson J."/>
            <person name="Hostetler J."/>
            <person name="Hannick L."/>
            <person name="Clark T."/>
            <person name="Cassidy-Hanley D."/>
            <person name="Inman J."/>
        </authorList>
    </citation>
    <scope>NUCLEOTIDE SEQUENCE [LARGE SCALE GENOMIC DNA]</scope>
    <source>
        <strain evidence="16 17">G5</strain>
    </source>
</reference>
<dbReference type="EC" id="1.6.2.2" evidence="3"/>
<dbReference type="Gene3D" id="2.60.40.790">
    <property type="match status" value="1"/>
</dbReference>
<keyword evidence="17" id="KW-1185">Reference proteome</keyword>